<gene>
    <name evidence="2" type="ORF">ACR52_15125</name>
</gene>
<name>A0A0J8G1A9_9PSED</name>
<evidence type="ECO:0000313" key="2">
    <source>
        <dbReference type="EMBL" id="KMT54804.1"/>
    </source>
</evidence>
<proteinExistence type="predicted"/>
<feature type="coiled-coil region" evidence="1">
    <location>
        <begin position="12"/>
        <end position="46"/>
    </location>
</feature>
<dbReference type="RefSeq" id="WP_048725493.1">
    <property type="nucleotide sequence ID" value="NZ_LFMW01000009.1"/>
</dbReference>
<dbReference type="AlphaFoldDB" id="A0A0J8G1A9"/>
<comment type="caution">
    <text evidence="2">The sequence shown here is derived from an EMBL/GenBank/DDBJ whole genome shotgun (WGS) entry which is preliminary data.</text>
</comment>
<keyword evidence="3" id="KW-1185">Reference proteome</keyword>
<protein>
    <submittedName>
        <fullName evidence="2">Uncharacterized protein</fullName>
    </submittedName>
</protein>
<sequence>MLKRNTLSTPEIKAAQNKYAAHLKTLQELERTKEQLTQNLTSLVAEDTLDKEAKASAHDKALKAYSAAIAAGDTAAEAEADTALQSILGESDRSRGKHLARTAAIAKLEQEVTEIDQRLEEGNQALEASQKELLRAILYKRAEQIRSSANELVAVAKRYQQVAYLMGLQGSLQDIRIPLPPTHREDRFDYVGPHTIRTGPTRPTVEELLLD</sequence>
<evidence type="ECO:0000313" key="3">
    <source>
        <dbReference type="Proteomes" id="UP000037551"/>
    </source>
</evidence>
<dbReference type="OrthoDB" id="7027310at2"/>
<dbReference type="EMBL" id="LFMW01000009">
    <property type="protein sequence ID" value="KMT54804.1"/>
    <property type="molecule type" value="Genomic_DNA"/>
</dbReference>
<dbReference type="Proteomes" id="UP000037551">
    <property type="component" value="Unassembled WGS sequence"/>
</dbReference>
<feature type="coiled-coil region" evidence="1">
    <location>
        <begin position="105"/>
        <end position="132"/>
    </location>
</feature>
<organism evidence="2 3">
    <name type="scientific">Pseudomonas fildesensis</name>
    <dbReference type="NCBI Taxonomy" id="1674920"/>
    <lineage>
        <taxon>Bacteria</taxon>
        <taxon>Pseudomonadati</taxon>
        <taxon>Pseudomonadota</taxon>
        <taxon>Gammaproteobacteria</taxon>
        <taxon>Pseudomonadales</taxon>
        <taxon>Pseudomonadaceae</taxon>
        <taxon>Pseudomonas</taxon>
    </lineage>
</organism>
<accession>A0A0J8G1A9</accession>
<dbReference type="PATRIC" id="fig|1674920.3.peg.939"/>
<evidence type="ECO:0000256" key="1">
    <source>
        <dbReference type="SAM" id="Coils"/>
    </source>
</evidence>
<keyword evidence="1" id="KW-0175">Coiled coil</keyword>
<reference evidence="2 3" key="1">
    <citation type="submission" date="2015-06" db="EMBL/GenBank/DDBJ databases">
        <title>Draft genome sequence of an Antarctic Pseudomonas sp. strain KG01 with full potential for biotechnological applications.</title>
        <authorList>
            <person name="Pavlov M.S."/>
            <person name="Lira F."/>
            <person name="Martinez J.L."/>
            <person name="Marshall S.H."/>
        </authorList>
    </citation>
    <scope>NUCLEOTIDE SEQUENCE [LARGE SCALE GENOMIC DNA]</scope>
    <source>
        <strain evidence="2 3">KG01</strain>
    </source>
</reference>